<gene>
    <name evidence="2" type="ORF">Tci_499166</name>
</gene>
<feature type="compositionally biased region" description="Low complexity" evidence="1">
    <location>
        <begin position="159"/>
        <end position="192"/>
    </location>
</feature>
<accession>A0A699I8V8</accession>
<dbReference type="AlphaFoldDB" id="A0A699I8V8"/>
<feature type="region of interest" description="Disordered" evidence="1">
    <location>
        <begin position="104"/>
        <end position="216"/>
    </location>
</feature>
<sequence>MAISVLLISSDSSKESVGTSTARVILFGIIPTSILATVPMVDPPVVHDDTLLIPTETPTISPFVSTLPHTSPFLYIDSFDSDTSERPPSYDPYEVTVARWRGRVAARSSPPSSPTHDSPPNLHKILPAPPGLPRRPTILVLSGQPIPVGRPYGTQLNGSHSSSDNFSPDDFSSDTSSDSSSGYSADTSSGRSIPDSSFDLQAASFARPSRKRRRSPTISVTLATPVPRALYVIRANLLLHCKRIRGFVSATDYEVSSKESYEPYTEPDIDFDVYANIDACITADDATEARETDVRVEVGIETDDEAEEEAESSARGTIEIGMDRVIEPVVADDVAESTKEDFPDLVSADGSKEFMQIGLDVVITMPTATRTGITPVVIEEIIERRNGALTWWNSHKRTIRTDVAYAMTWRAMMKLMTKNNDLTAYTQRIQELVLLCTKMVPKEEDQVKKFIRGLPDNIQGNVIATEPTRLRDAVSIANNLMD</sequence>
<evidence type="ECO:0008006" key="3">
    <source>
        <dbReference type="Google" id="ProtNLM"/>
    </source>
</evidence>
<feature type="compositionally biased region" description="Low complexity" evidence="1">
    <location>
        <begin position="108"/>
        <end position="120"/>
    </location>
</feature>
<evidence type="ECO:0000256" key="1">
    <source>
        <dbReference type="SAM" id="MobiDB-lite"/>
    </source>
</evidence>
<evidence type="ECO:0000313" key="2">
    <source>
        <dbReference type="EMBL" id="GEZ27193.1"/>
    </source>
</evidence>
<comment type="caution">
    <text evidence="2">The sequence shown here is derived from an EMBL/GenBank/DDBJ whole genome shotgun (WGS) entry which is preliminary data.</text>
</comment>
<name>A0A699I8V8_TANCI</name>
<organism evidence="2">
    <name type="scientific">Tanacetum cinerariifolium</name>
    <name type="common">Dalmatian daisy</name>
    <name type="synonym">Chrysanthemum cinerariifolium</name>
    <dbReference type="NCBI Taxonomy" id="118510"/>
    <lineage>
        <taxon>Eukaryota</taxon>
        <taxon>Viridiplantae</taxon>
        <taxon>Streptophyta</taxon>
        <taxon>Embryophyta</taxon>
        <taxon>Tracheophyta</taxon>
        <taxon>Spermatophyta</taxon>
        <taxon>Magnoliopsida</taxon>
        <taxon>eudicotyledons</taxon>
        <taxon>Gunneridae</taxon>
        <taxon>Pentapetalae</taxon>
        <taxon>asterids</taxon>
        <taxon>campanulids</taxon>
        <taxon>Asterales</taxon>
        <taxon>Asteraceae</taxon>
        <taxon>Asteroideae</taxon>
        <taxon>Anthemideae</taxon>
        <taxon>Anthemidinae</taxon>
        <taxon>Tanacetum</taxon>
    </lineage>
</organism>
<dbReference type="EMBL" id="BKCJ010259523">
    <property type="protein sequence ID" value="GEZ27193.1"/>
    <property type="molecule type" value="Genomic_DNA"/>
</dbReference>
<proteinExistence type="predicted"/>
<reference evidence="2" key="1">
    <citation type="journal article" date="2019" name="Sci. Rep.">
        <title>Draft genome of Tanacetum cinerariifolium, the natural source of mosquito coil.</title>
        <authorList>
            <person name="Yamashiro T."/>
            <person name="Shiraishi A."/>
            <person name="Satake H."/>
            <person name="Nakayama K."/>
        </authorList>
    </citation>
    <scope>NUCLEOTIDE SEQUENCE</scope>
</reference>
<protein>
    <recommendedName>
        <fullName evidence="3">Reverse transcriptase domain-containing protein</fullName>
    </recommendedName>
</protein>